<protein>
    <submittedName>
        <fullName evidence="1">Uncharacterized protein</fullName>
    </submittedName>
</protein>
<dbReference type="AlphaFoldDB" id="A0A0X3VC98"/>
<name>A0A0X3VC98_9ACTN</name>
<comment type="caution">
    <text evidence="1">The sequence shown here is derived from an EMBL/GenBank/DDBJ whole genome shotgun (WGS) entry which is preliminary data.</text>
</comment>
<proteinExistence type="predicted"/>
<evidence type="ECO:0000313" key="1">
    <source>
        <dbReference type="EMBL" id="KUL42421.1"/>
    </source>
</evidence>
<gene>
    <name evidence="1" type="ORF">ADL15_00645</name>
</gene>
<reference evidence="1 2" key="1">
    <citation type="submission" date="2015-10" db="EMBL/GenBank/DDBJ databases">
        <authorList>
            <person name="Gilbert D.G."/>
        </authorList>
    </citation>
    <scope>NUCLEOTIDE SEQUENCE [LARGE SCALE GENOMIC DNA]</scope>
    <source>
        <strain evidence="1 2">NRRL B-16712</strain>
    </source>
</reference>
<organism evidence="1 2">
    <name type="scientific">Actinoplanes awajinensis subsp. mycoplanecinus</name>
    <dbReference type="NCBI Taxonomy" id="135947"/>
    <lineage>
        <taxon>Bacteria</taxon>
        <taxon>Bacillati</taxon>
        <taxon>Actinomycetota</taxon>
        <taxon>Actinomycetes</taxon>
        <taxon>Micromonosporales</taxon>
        <taxon>Micromonosporaceae</taxon>
        <taxon>Actinoplanes</taxon>
    </lineage>
</organism>
<sequence>MVSQVSVNLRDDLAVSFLRPPSPEQVAHGQLLWTPGLRAGSSLREFREPVNRNANGVQV</sequence>
<dbReference type="EMBL" id="LLZH01000001">
    <property type="protein sequence ID" value="KUL42421.1"/>
    <property type="molecule type" value="Genomic_DNA"/>
</dbReference>
<dbReference type="Proteomes" id="UP000053244">
    <property type="component" value="Unassembled WGS sequence"/>
</dbReference>
<accession>A0A0X3VC98</accession>
<keyword evidence="2" id="KW-1185">Reference proteome</keyword>
<evidence type="ECO:0000313" key="2">
    <source>
        <dbReference type="Proteomes" id="UP000053244"/>
    </source>
</evidence>